<dbReference type="GO" id="GO:0043248">
    <property type="term" value="P:proteasome assembly"/>
    <property type="evidence" value="ECO:0007669"/>
    <property type="project" value="InterPro"/>
</dbReference>
<evidence type="ECO:0000313" key="1">
    <source>
        <dbReference type="Ensembl" id="ENSPTIP00000005016.1"/>
    </source>
</evidence>
<dbReference type="GeneTree" id="ENSGT00390000011804"/>
<dbReference type="Pfam" id="PF16093">
    <property type="entry name" value="PAC4"/>
    <property type="match status" value="1"/>
</dbReference>
<dbReference type="PANTHER" id="PTHR33559:SF1">
    <property type="entry name" value="PROTEASOME ASSEMBLY CHAPERONE 4"/>
    <property type="match status" value="1"/>
</dbReference>
<dbReference type="PANTHER" id="PTHR33559">
    <property type="entry name" value="PROTEASOME ASSEMBLY CHAPERONE 4"/>
    <property type="match status" value="1"/>
</dbReference>
<dbReference type="InterPro" id="IPR032157">
    <property type="entry name" value="PAC4"/>
</dbReference>
<keyword evidence="2" id="KW-1185">Reference proteome</keyword>
<protein>
    <recommendedName>
        <fullName evidence="3">Proteasome assembly chaperone 4</fullName>
    </recommendedName>
</protein>
<name>A0A8C9JJY6_PANTA</name>
<proteinExistence type="predicted"/>
<accession>A0A8C9JJY6</accession>
<dbReference type="Ensembl" id="ENSPTIT00000008783.1">
    <property type="protein sequence ID" value="ENSPTIP00000005016.1"/>
    <property type="gene ID" value="ENSPTIG00000007344.1"/>
</dbReference>
<evidence type="ECO:0000313" key="2">
    <source>
        <dbReference type="Proteomes" id="UP000675900"/>
    </source>
</evidence>
<dbReference type="AlphaFoldDB" id="A0A8C9JJY6"/>
<reference evidence="1" key="2">
    <citation type="submission" date="2025-09" db="UniProtKB">
        <authorList>
            <consortium name="Ensembl"/>
        </authorList>
    </citation>
    <scope>IDENTIFICATION</scope>
</reference>
<reference evidence="1" key="1">
    <citation type="submission" date="2025-08" db="UniProtKB">
        <authorList>
            <consortium name="Ensembl"/>
        </authorList>
    </citation>
    <scope>IDENTIFICATION</scope>
</reference>
<sequence length="122" mass="14318">MLARATPDRDISLHNFSTRLWEQLVHFHVMWLTHWLFLWVGAMPHLCNLTVALCSHYDSIPVSTSLLRDTCGMTSTDLTRHLARKTNKQMFVSYNLQNTDSNLTLLVKHRIKEEMEAYPEKF</sequence>
<evidence type="ECO:0008006" key="3">
    <source>
        <dbReference type="Google" id="ProtNLM"/>
    </source>
</evidence>
<organism evidence="1 2">
    <name type="scientific">Panthera tigris altaica</name>
    <name type="common">Siberian tiger</name>
    <dbReference type="NCBI Taxonomy" id="74533"/>
    <lineage>
        <taxon>Eukaryota</taxon>
        <taxon>Metazoa</taxon>
        <taxon>Chordata</taxon>
        <taxon>Craniata</taxon>
        <taxon>Vertebrata</taxon>
        <taxon>Euteleostomi</taxon>
        <taxon>Mammalia</taxon>
        <taxon>Eutheria</taxon>
        <taxon>Laurasiatheria</taxon>
        <taxon>Carnivora</taxon>
        <taxon>Feliformia</taxon>
        <taxon>Felidae</taxon>
        <taxon>Pantherinae</taxon>
        <taxon>Panthera</taxon>
    </lineage>
</organism>
<dbReference type="Proteomes" id="UP000675900">
    <property type="component" value="Unassembled WGS sequence"/>
</dbReference>